<dbReference type="Pfam" id="PF15562">
    <property type="entry name" value="Imm17"/>
    <property type="match status" value="1"/>
</dbReference>
<keyword evidence="1" id="KW-1133">Transmembrane helix</keyword>
<sequence>MNLTSIILILAGLYAVIGAIGNWDWFMENRKAIRWVELIGRNGARVFYILLGTVLIVIGTLFSLGIIG</sequence>
<dbReference type="AlphaFoldDB" id="A0A8J6TJH1"/>
<comment type="caution">
    <text evidence="2">The sequence shown here is derived from an EMBL/GenBank/DDBJ whole genome shotgun (WGS) entry which is preliminary data.</text>
</comment>
<accession>A0A8J6TJH1</accession>
<protein>
    <submittedName>
        <fullName evidence="2">Immunity 17 family protein</fullName>
    </submittedName>
</protein>
<feature type="transmembrane region" description="Helical" evidence="1">
    <location>
        <begin position="6"/>
        <end position="25"/>
    </location>
</feature>
<keyword evidence="1" id="KW-0472">Membrane</keyword>
<dbReference type="EMBL" id="JACNJN010000137">
    <property type="protein sequence ID" value="MBC8336059.1"/>
    <property type="molecule type" value="Genomic_DNA"/>
</dbReference>
<evidence type="ECO:0000256" key="1">
    <source>
        <dbReference type="SAM" id="Phobius"/>
    </source>
</evidence>
<organism evidence="2 3">
    <name type="scientific">Candidatus Desulfolinea nitratireducens</name>
    <dbReference type="NCBI Taxonomy" id="2841698"/>
    <lineage>
        <taxon>Bacteria</taxon>
        <taxon>Bacillati</taxon>
        <taxon>Chloroflexota</taxon>
        <taxon>Anaerolineae</taxon>
        <taxon>Anaerolineales</taxon>
        <taxon>Anaerolineales incertae sedis</taxon>
        <taxon>Candidatus Desulfolinea</taxon>
    </lineage>
</organism>
<feature type="transmembrane region" description="Helical" evidence="1">
    <location>
        <begin position="46"/>
        <end position="67"/>
    </location>
</feature>
<proteinExistence type="predicted"/>
<reference evidence="2 3" key="1">
    <citation type="submission" date="2020-08" db="EMBL/GenBank/DDBJ databases">
        <title>Bridging the membrane lipid divide: bacteria of the FCB group superphylum have the potential to synthesize archaeal ether lipids.</title>
        <authorList>
            <person name="Villanueva L."/>
            <person name="Von Meijenfeldt F.A.B."/>
            <person name="Westbye A.B."/>
            <person name="Yadav S."/>
            <person name="Hopmans E.C."/>
            <person name="Dutilh B.E."/>
            <person name="Sinninghe Damste J.S."/>
        </authorList>
    </citation>
    <scope>NUCLEOTIDE SEQUENCE [LARGE SCALE GENOMIC DNA]</scope>
    <source>
        <strain evidence="2">NIOZ-UU36</strain>
    </source>
</reference>
<dbReference type="InterPro" id="IPR029087">
    <property type="entry name" value="Imm17"/>
</dbReference>
<keyword evidence="1" id="KW-0812">Transmembrane</keyword>
<evidence type="ECO:0000313" key="3">
    <source>
        <dbReference type="Proteomes" id="UP000614469"/>
    </source>
</evidence>
<name>A0A8J6TJH1_9CHLR</name>
<gene>
    <name evidence="2" type="ORF">H8E29_12395</name>
</gene>
<dbReference type="Proteomes" id="UP000614469">
    <property type="component" value="Unassembled WGS sequence"/>
</dbReference>
<evidence type="ECO:0000313" key="2">
    <source>
        <dbReference type="EMBL" id="MBC8336059.1"/>
    </source>
</evidence>